<accession>A0A222MZA4</accession>
<dbReference type="EC" id="2.1.1.-" evidence="6"/>
<comment type="catalytic activity">
    <reaction evidence="6">
        <text>L-lysyl-[protein] + 3 S-adenosyl-L-methionine = N(6),N(6),N(6)-trimethyl-L-lysyl-[protein] + 3 S-adenosyl-L-homocysteine + 3 H(+)</text>
        <dbReference type="Rhea" id="RHEA:54192"/>
        <dbReference type="Rhea" id="RHEA-COMP:9752"/>
        <dbReference type="Rhea" id="RHEA-COMP:13826"/>
        <dbReference type="ChEBI" id="CHEBI:15378"/>
        <dbReference type="ChEBI" id="CHEBI:29969"/>
        <dbReference type="ChEBI" id="CHEBI:57856"/>
        <dbReference type="ChEBI" id="CHEBI:59789"/>
        <dbReference type="ChEBI" id="CHEBI:61961"/>
    </reaction>
</comment>
<keyword evidence="5 6" id="KW-0949">S-adenosyl-L-methionine</keyword>
<evidence type="ECO:0000256" key="6">
    <source>
        <dbReference type="HAMAP-Rule" id="MF_00735"/>
    </source>
</evidence>
<keyword evidence="3 6" id="KW-0489">Methyltransferase</keyword>
<keyword evidence="7" id="KW-0687">Ribonucleoprotein</keyword>
<dbReference type="InterPro" id="IPR050078">
    <property type="entry name" value="Ribosomal_L11_MeTrfase_PrmA"/>
</dbReference>
<evidence type="ECO:0000313" key="8">
    <source>
        <dbReference type="Proteomes" id="UP000201169"/>
    </source>
</evidence>
<dbReference type="KEGG" id="cavi:CAV_1301"/>
<proteinExistence type="inferred from homology"/>
<evidence type="ECO:0000256" key="5">
    <source>
        <dbReference type="ARBA" id="ARBA00022691"/>
    </source>
</evidence>
<evidence type="ECO:0000256" key="2">
    <source>
        <dbReference type="ARBA" id="ARBA00022490"/>
    </source>
</evidence>
<dbReference type="NCBIfam" id="NF001786">
    <property type="entry name" value="PRK00517.2-4"/>
    <property type="match status" value="1"/>
</dbReference>
<dbReference type="HAMAP" id="MF_00735">
    <property type="entry name" value="Methyltr_PrmA"/>
    <property type="match status" value="1"/>
</dbReference>
<gene>
    <name evidence="6 7" type="primary">prmA</name>
    <name evidence="7" type="ORF">CAV_1301</name>
</gene>
<dbReference type="PANTHER" id="PTHR43648">
    <property type="entry name" value="ELECTRON TRANSFER FLAVOPROTEIN BETA SUBUNIT LYSINE METHYLTRANSFERASE"/>
    <property type="match status" value="1"/>
</dbReference>
<feature type="binding site" evidence="6">
    <location>
        <position position="153"/>
    </location>
    <ligand>
        <name>S-adenosyl-L-methionine</name>
        <dbReference type="ChEBI" id="CHEBI:59789"/>
    </ligand>
</feature>
<comment type="function">
    <text evidence="6">Methylates ribosomal protein L11.</text>
</comment>
<dbReference type="EMBL" id="CP022347">
    <property type="protein sequence ID" value="ASQ30926.1"/>
    <property type="molecule type" value="Genomic_DNA"/>
</dbReference>
<evidence type="ECO:0000256" key="1">
    <source>
        <dbReference type="ARBA" id="ARBA00009741"/>
    </source>
</evidence>
<dbReference type="AlphaFoldDB" id="A0A222MZA4"/>
<keyword evidence="2 6" id="KW-0963">Cytoplasm</keyword>
<dbReference type="GO" id="GO:0016279">
    <property type="term" value="F:protein-lysine N-methyltransferase activity"/>
    <property type="evidence" value="ECO:0007669"/>
    <property type="project" value="RHEA"/>
</dbReference>
<dbReference type="Pfam" id="PF06325">
    <property type="entry name" value="PrmA"/>
    <property type="match status" value="1"/>
</dbReference>
<evidence type="ECO:0000256" key="4">
    <source>
        <dbReference type="ARBA" id="ARBA00022679"/>
    </source>
</evidence>
<sequence length="277" mass="32010">MQDCYNEFFFKLSDDNYNELFVELVFDLGFDAVEEKDGGFYVRSDESLDDLLWALQMLQENIRKKHKIDIKIHHTLSKKRNKDWIEEYKNSINPIQIDNVYIHSSWHKPKKECTNIKIDPALAFGSGHHESTNSCIKFIQKYAKKDYKALDLGCGSGILSILLAKMGCVVDACDIDEIAIESTVNNTKLNNVQLNKIWQGSIHKTKSKYDIIVANLTAEVLRTVKDELCVRLNNKSYLILSGILNKYEDDIKEDFASLKLVDSLKMHEWTSLVYEKE</sequence>
<dbReference type="Gene3D" id="3.40.50.150">
    <property type="entry name" value="Vaccinia Virus protein VP39"/>
    <property type="match status" value="1"/>
</dbReference>
<dbReference type="RefSeq" id="WP_094325811.1">
    <property type="nucleotide sequence ID" value="NZ_CP022347.1"/>
</dbReference>
<name>A0A222MZA4_9BACT</name>
<reference evidence="7 8" key="1">
    <citation type="submission" date="2017-07" db="EMBL/GenBank/DDBJ databases">
        <title>Analysis of two Campylobacter avium genomes and identification of a novel hippuricase gene.</title>
        <authorList>
            <person name="Miller W.G."/>
            <person name="Chapman M.H."/>
            <person name="Yee E."/>
            <person name="Revez J."/>
            <person name="Bono J.L."/>
            <person name="Rossi M."/>
        </authorList>
    </citation>
    <scope>NUCLEOTIDE SEQUENCE [LARGE SCALE GENOMIC DNA]</scope>
    <source>
        <strain evidence="7 8">LMG 24591</strain>
    </source>
</reference>
<dbReference type="CDD" id="cd02440">
    <property type="entry name" value="AdoMet_MTases"/>
    <property type="match status" value="1"/>
</dbReference>
<feature type="binding site" evidence="6">
    <location>
        <position position="215"/>
    </location>
    <ligand>
        <name>S-adenosyl-L-methionine</name>
        <dbReference type="ChEBI" id="CHEBI:59789"/>
    </ligand>
</feature>
<dbReference type="InterPro" id="IPR004498">
    <property type="entry name" value="Ribosomal_PrmA_MeTrfase"/>
</dbReference>
<feature type="binding site" evidence="6">
    <location>
        <position position="174"/>
    </location>
    <ligand>
        <name>S-adenosyl-L-methionine</name>
        <dbReference type="ChEBI" id="CHEBI:59789"/>
    </ligand>
</feature>
<keyword evidence="7" id="KW-0689">Ribosomal protein</keyword>
<protein>
    <recommendedName>
        <fullName evidence="6">Ribosomal protein L11 methyltransferase</fullName>
        <shortName evidence="6">L11 Mtase</shortName>
        <ecNumber evidence="6">2.1.1.-</ecNumber>
    </recommendedName>
</protein>
<comment type="subcellular location">
    <subcellularLocation>
        <location evidence="6">Cytoplasm</location>
    </subcellularLocation>
</comment>
<dbReference type="GO" id="GO:0032259">
    <property type="term" value="P:methylation"/>
    <property type="evidence" value="ECO:0007669"/>
    <property type="project" value="UniProtKB-KW"/>
</dbReference>
<keyword evidence="4 6" id="KW-0808">Transferase</keyword>
<dbReference type="OrthoDB" id="9785995at2"/>
<evidence type="ECO:0000313" key="7">
    <source>
        <dbReference type="EMBL" id="ASQ30926.1"/>
    </source>
</evidence>
<dbReference type="Proteomes" id="UP000201169">
    <property type="component" value="Chromosome"/>
</dbReference>
<comment type="similarity">
    <text evidence="1 6">Belongs to the methyltransferase superfamily. PrmA family.</text>
</comment>
<keyword evidence="8" id="KW-1185">Reference proteome</keyword>
<evidence type="ECO:0000256" key="3">
    <source>
        <dbReference type="ARBA" id="ARBA00022603"/>
    </source>
</evidence>
<dbReference type="GO" id="GO:0005840">
    <property type="term" value="C:ribosome"/>
    <property type="evidence" value="ECO:0007669"/>
    <property type="project" value="UniProtKB-KW"/>
</dbReference>
<dbReference type="PANTHER" id="PTHR43648:SF1">
    <property type="entry name" value="ELECTRON TRANSFER FLAVOPROTEIN BETA SUBUNIT LYSINE METHYLTRANSFERASE"/>
    <property type="match status" value="1"/>
</dbReference>
<dbReference type="GO" id="GO:0005737">
    <property type="term" value="C:cytoplasm"/>
    <property type="evidence" value="ECO:0007669"/>
    <property type="project" value="UniProtKB-SubCell"/>
</dbReference>
<dbReference type="InterPro" id="IPR029063">
    <property type="entry name" value="SAM-dependent_MTases_sf"/>
</dbReference>
<organism evidence="7 8">
    <name type="scientific">Campylobacter avium LMG 24591</name>
    <dbReference type="NCBI Taxonomy" id="522484"/>
    <lineage>
        <taxon>Bacteria</taxon>
        <taxon>Pseudomonadati</taxon>
        <taxon>Campylobacterota</taxon>
        <taxon>Epsilonproteobacteria</taxon>
        <taxon>Campylobacterales</taxon>
        <taxon>Campylobacteraceae</taxon>
        <taxon>Campylobacter</taxon>
    </lineage>
</organism>
<feature type="binding site" evidence="6">
    <location>
        <position position="132"/>
    </location>
    <ligand>
        <name>S-adenosyl-L-methionine</name>
        <dbReference type="ChEBI" id="CHEBI:59789"/>
    </ligand>
</feature>
<dbReference type="SUPFAM" id="SSF53335">
    <property type="entry name" value="S-adenosyl-L-methionine-dependent methyltransferases"/>
    <property type="match status" value="1"/>
</dbReference>